<comment type="caution">
    <text evidence="5">The sequence shown here is derived from an EMBL/GenBank/DDBJ whole genome shotgun (WGS) entry which is preliminary data.</text>
</comment>
<keyword evidence="2" id="KW-0378">Hydrolase</keyword>
<accession>A0A6N9IP51</accession>
<proteinExistence type="inferred from homology"/>
<dbReference type="GO" id="GO:0003796">
    <property type="term" value="F:lysozyme activity"/>
    <property type="evidence" value="ECO:0007669"/>
    <property type="project" value="InterPro"/>
</dbReference>
<dbReference type="PANTHER" id="PTHR34135:SF2">
    <property type="entry name" value="LYSOZYME"/>
    <property type="match status" value="1"/>
</dbReference>
<dbReference type="SUPFAM" id="SSF51445">
    <property type="entry name" value="(Trans)glycosidases"/>
    <property type="match status" value="1"/>
</dbReference>
<dbReference type="AlphaFoldDB" id="A0A6N9IP51"/>
<dbReference type="GO" id="GO:0009253">
    <property type="term" value="P:peptidoglycan catabolic process"/>
    <property type="evidence" value="ECO:0007669"/>
    <property type="project" value="InterPro"/>
</dbReference>
<evidence type="ECO:0000256" key="3">
    <source>
        <dbReference type="ARBA" id="ARBA00023295"/>
    </source>
</evidence>
<evidence type="ECO:0000313" key="5">
    <source>
        <dbReference type="EMBL" id="MYY64171.1"/>
    </source>
</evidence>
<evidence type="ECO:0000256" key="1">
    <source>
        <dbReference type="ARBA" id="ARBA00010646"/>
    </source>
</evidence>
<name>A0A6N9IP51_9LACO</name>
<reference evidence="5 6" key="1">
    <citation type="journal article" date="2020" name="Food Funct.">
        <title>Screening of Lactobacillus salivarius strains from the feces of Chinese populations and the evaluation of their effects against intestinal inflammation in mice.</title>
        <authorList>
            <person name="Zhai Q."/>
            <person name="Shen X."/>
            <person name="Cen S."/>
            <person name="Zhang C."/>
            <person name="Tian F."/>
            <person name="Zhao J."/>
            <person name="Zhang H."/>
            <person name="Xue Y."/>
            <person name="Chen W."/>
        </authorList>
    </citation>
    <scope>NUCLEOTIDE SEQUENCE [LARGE SCALE GENOMIC DNA]</scope>
    <source>
        <strain evidence="5 6">FYNDL5_1.scaf</strain>
    </source>
</reference>
<dbReference type="Gene3D" id="3.20.20.80">
    <property type="entry name" value="Glycosidases"/>
    <property type="match status" value="1"/>
</dbReference>
<dbReference type="GO" id="GO:0016052">
    <property type="term" value="P:carbohydrate catabolic process"/>
    <property type="evidence" value="ECO:0007669"/>
    <property type="project" value="TreeGrafter"/>
</dbReference>
<dbReference type="InterPro" id="IPR002053">
    <property type="entry name" value="Glyco_hydro_25"/>
</dbReference>
<dbReference type="Pfam" id="PF08460">
    <property type="entry name" value="SH3_5"/>
    <property type="match status" value="1"/>
</dbReference>
<evidence type="ECO:0000256" key="2">
    <source>
        <dbReference type="ARBA" id="ARBA00022801"/>
    </source>
</evidence>
<dbReference type="GO" id="GO:0016998">
    <property type="term" value="P:cell wall macromolecule catabolic process"/>
    <property type="evidence" value="ECO:0007669"/>
    <property type="project" value="InterPro"/>
</dbReference>
<keyword evidence="3" id="KW-0326">Glycosidase</keyword>
<dbReference type="InterPro" id="IPR017853">
    <property type="entry name" value="GH"/>
</dbReference>
<dbReference type="Proteomes" id="UP000471678">
    <property type="component" value="Unassembled WGS sequence"/>
</dbReference>
<dbReference type="PROSITE" id="PS51904">
    <property type="entry name" value="GLYCOSYL_HYDROL_F25_2"/>
    <property type="match status" value="1"/>
</dbReference>
<dbReference type="SMART" id="SM00641">
    <property type="entry name" value="Glyco_25"/>
    <property type="match status" value="1"/>
</dbReference>
<dbReference type="InterPro" id="IPR018077">
    <property type="entry name" value="Glyco_hydro_fam25_subgr"/>
</dbReference>
<dbReference type="RefSeq" id="WP_161022206.1">
    <property type="nucleotide sequence ID" value="NZ_VSUB01000001.1"/>
</dbReference>
<dbReference type="EMBL" id="VSUB01000001">
    <property type="protein sequence ID" value="MYY64171.1"/>
    <property type="molecule type" value="Genomic_DNA"/>
</dbReference>
<dbReference type="InterPro" id="IPR003646">
    <property type="entry name" value="SH3-like_bac-type"/>
</dbReference>
<feature type="domain" description="SH3b" evidence="4">
    <location>
        <begin position="234"/>
        <end position="301"/>
    </location>
</feature>
<dbReference type="Pfam" id="PF01183">
    <property type="entry name" value="Glyco_hydro_25"/>
    <property type="match status" value="1"/>
</dbReference>
<dbReference type="Gene3D" id="2.30.30.40">
    <property type="entry name" value="SH3 Domains"/>
    <property type="match status" value="1"/>
</dbReference>
<evidence type="ECO:0000313" key="6">
    <source>
        <dbReference type="Proteomes" id="UP000471678"/>
    </source>
</evidence>
<sequence>MVNLVADVASFQPEDLGFFKALASQGVKAVIVKLTEGSADGTAYINPKAQNQIINARKAGLLVNAYHFARYTSIQDAKNEADFFVTVAKRMGIGTDSVMAVDLEASEITPNLNVKTNAFLQYVKDCGYPNVDYYSMASWFWNGTLNPDVILAKNKWVANYGVSQPGVNNVGTWQFSSSWTVNGSKVDMSYDFSGFYTERHITANSESVVNTPKPKPQAVTYDSWTDNLGDVWYKEDGTFTLSESINLRWGAKTDSTLIATLNPGDVVKYDAFSKHDGYVWLRQVRDNGQFGYLVSGECNSNGKRTSAWGKFK</sequence>
<protein>
    <recommendedName>
        <fullName evidence="4">SH3b domain-containing protein</fullName>
    </recommendedName>
</protein>
<dbReference type="SMART" id="SM00287">
    <property type="entry name" value="SH3b"/>
    <property type="match status" value="1"/>
</dbReference>
<organism evidence="5 6">
    <name type="scientific">Ligilactobacillus salivarius</name>
    <dbReference type="NCBI Taxonomy" id="1624"/>
    <lineage>
        <taxon>Bacteria</taxon>
        <taxon>Bacillati</taxon>
        <taxon>Bacillota</taxon>
        <taxon>Bacilli</taxon>
        <taxon>Lactobacillales</taxon>
        <taxon>Lactobacillaceae</taxon>
        <taxon>Ligilactobacillus</taxon>
    </lineage>
</organism>
<dbReference type="PANTHER" id="PTHR34135">
    <property type="entry name" value="LYSOZYME"/>
    <property type="match status" value="1"/>
</dbReference>
<gene>
    <name evidence="5" type="ORF">FYL25_01750</name>
</gene>
<comment type="similarity">
    <text evidence="1">Belongs to the glycosyl hydrolase 25 family.</text>
</comment>
<evidence type="ECO:0000259" key="4">
    <source>
        <dbReference type="SMART" id="SM00287"/>
    </source>
</evidence>